<dbReference type="PANTHER" id="PTHR47584">
    <property type="match status" value="1"/>
</dbReference>
<gene>
    <name evidence="4" type="ORF">C5167_036547</name>
</gene>
<organism evidence="4 5">
    <name type="scientific">Papaver somniferum</name>
    <name type="common">Opium poppy</name>
    <dbReference type="NCBI Taxonomy" id="3469"/>
    <lineage>
        <taxon>Eukaryota</taxon>
        <taxon>Viridiplantae</taxon>
        <taxon>Streptophyta</taxon>
        <taxon>Embryophyta</taxon>
        <taxon>Tracheophyta</taxon>
        <taxon>Spermatophyta</taxon>
        <taxon>Magnoliopsida</taxon>
        <taxon>Ranunculales</taxon>
        <taxon>Papaveraceae</taxon>
        <taxon>Papaveroideae</taxon>
        <taxon>Papaver</taxon>
    </lineage>
</organism>
<keyword evidence="5" id="KW-1185">Reference proteome</keyword>
<evidence type="ECO:0000256" key="1">
    <source>
        <dbReference type="SAM" id="MobiDB-lite"/>
    </source>
</evidence>
<feature type="non-terminal residue" evidence="4">
    <location>
        <position position="472"/>
    </location>
</feature>
<accession>A0A4Y7I7V7</accession>
<feature type="domain" description="Myb/SANT-like" evidence="2">
    <location>
        <begin position="28"/>
        <end position="98"/>
    </location>
</feature>
<evidence type="ECO:0000259" key="3">
    <source>
        <dbReference type="Pfam" id="PF26138"/>
    </source>
</evidence>
<dbReference type="Gramene" id="RZC43598">
    <property type="protein sequence ID" value="RZC43598"/>
    <property type="gene ID" value="C5167_036547"/>
</dbReference>
<dbReference type="Pfam" id="PF26138">
    <property type="entry name" value="DUF8040"/>
    <property type="match status" value="1"/>
</dbReference>
<sequence>MRWWCLGVQGTEERVKPKKCLAQATEYGFSGTSLKQTSWGNLCKFFSEKYDCTITQKKLRNHWDYLRTQYVTWSRLLARTGHGYNAETNTFDWSEEKWIELDKTIKNTSQFKNKGLEDAEKLQNLFDGKFSTGANRDTPGRVEPPCSAGTSTTAGVSNNGSESRTSHGKEKTNMDDNEVDSSLNAKGSGRKRKKEMEEESSDLLTEKVFSIVTSMKTHLQNKKLALEKDSAAEFVKALDNLLETDCITMDEYLIISLKASDMPGWQKLFVSLKSDERRVAFIEWLQGRGFTEGENLNTGKYSFSYIVKKLKKTKRRVRPKYKKSILTGKAFTQDLLDGNSRNMYNLLRMSKVPFTLLCNEFRAKGLLEDSKYIEVEENMAIFLYTIGHNCRNRPAITKRHKRLREGAFKGVVGALDGTLISASIPVEKQTPYRGMVKGECTQNVLAICTAHDSRVLIEAVRDPSFKFPLPPP</sequence>
<dbReference type="EMBL" id="CM010715">
    <property type="protein sequence ID" value="RZC43598.1"/>
    <property type="molecule type" value="Genomic_DNA"/>
</dbReference>
<dbReference type="OMA" id="ILMYNSE"/>
<feature type="compositionally biased region" description="Basic and acidic residues" evidence="1">
    <location>
        <begin position="164"/>
        <end position="174"/>
    </location>
</feature>
<protein>
    <submittedName>
        <fullName evidence="4">Uncharacterized protein</fullName>
    </submittedName>
</protein>
<dbReference type="AlphaFoldDB" id="A0A4Y7I7V7"/>
<feature type="domain" description="DUF8040" evidence="3">
    <location>
        <begin position="324"/>
        <end position="394"/>
    </location>
</feature>
<feature type="compositionally biased region" description="Polar residues" evidence="1">
    <location>
        <begin position="148"/>
        <end position="163"/>
    </location>
</feature>
<reference evidence="4 5" key="1">
    <citation type="journal article" date="2018" name="Science">
        <title>The opium poppy genome and morphinan production.</title>
        <authorList>
            <person name="Guo L."/>
            <person name="Winzer T."/>
            <person name="Yang X."/>
            <person name="Li Y."/>
            <person name="Ning Z."/>
            <person name="He Z."/>
            <person name="Teodor R."/>
            <person name="Lu Y."/>
            <person name="Bowser T.A."/>
            <person name="Graham I.A."/>
            <person name="Ye K."/>
        </authorList>
    </citation>
    <scope>NUCLEOTIDE SEQUENCE [LARGE SCALE GENOMIC DNA]</scope>
    <source>
        <strain evidence="5">cv. HN1</strain>
        <tissue evidence="4">Leaves</tissue>
    </source>
</reference>
<evidence type="ECO:0000313" key="4">
    <source>
        <dbReference type="EMBL" id="RZC43598.1"/>
    </source>
</evidence>
<evidence type="ECO:0000259" key="2">
    <source>
        <dbReference type="Pfam" id="PF12776"/>
    </source>
</evidence>
<dbReference type="PANTHER" id="PTHR47584:SF14">
    <property type="entry name" value="L10-INTERACTING MYB DOMAIN-CONTAINING PROTEIN-LIKE"/>
    <property type="match status" value="1"/>
</dbReference>
<name>A0A4Y7I7V7_PAPSO</name>
<feature type="region of interest" description="Disordered" evidence="1">
    <location>
        <begin position="129"/>
        <end position="199"/>
    </location>
</feature>
<evidence type="ECO:0000313" key="5">
    <source>
        <dbReference type="Proteomes" id="UP000316621"/>
    </source>
</evidence>
<dbReference type="Pfam" id="PF12776">
    <property type="entry name" value="Myb_DNA-bind_3"/>
    <property type="match status" value="1"/>
</dbReference>
<proteinExistence type="predicted"/>
<dbReference type="InterPro" id="IPR045026">
    <property type="entry name" value="LIMYB"/>
</dbReference>
<dbReference type="InterPro" id="IPR024752">
    <property type="entry name" value="Myb/SANT-like_dom"/>
</dbReference>
<dbReference type="InterPro" id="IPR058353">
    <property type="entry name" value="DUF8040"/>
</dbReference>
<dbReference type="Proteomes" id="UP000316621">
    <property type="component" value="Chromosome 1"/>
</dbReference>